<dbReference type="PANTHER" id="PTHR37023">
    <property type="entry name" value="TRANSPOSASE"/>
    <property type="match status" value="1"/>
</dbReference>
<reference evidence="3 4" key="1">
    <citation type="submission" date="2024-04" db="EMBL/GenBank/DDBJ databases">
        <title>Novel species of the genus Ideonella isolated from streams.</title>
        <authorList>
            <person name="Lu H."/>
        </authorList>
    </citation>
    <scope>NUCLEOTIDE SEQUENCE [LARGE SCALE GENOMIC DNA]</scope>
    <source>
        <strain evidence="3 4">DXS22W</strain>
    </source>
</reference>
<dbReference type="RefSeq" id="WP_341412742.1">
    <property type="nucleotide sequence ID" value="NZ_JBBUTH010000010.1"/>
</dbReference>
<dbReference type="InterPro" id="IPR054832">
    <property type="entry name" value="transpos_IS91"/>
</dbReference>
<feature type="domain" description="Transposase zinc-binding" evidence="2">
    <location>
        <begin position="15"/>
        <end position="102"/>
    </location>
</feature>
<evidence type="ECO:0000259" key="2">
    <source>
        <dbReference type="Pfam" id="PF14319"/>
    </source>
</evidence>
<feature type="domain" description="Transposase IS801/IS1294" evidence="1">
    <location>
        <begin position="145"/>
        <end position="345"/>
    </location>
</feature>
<organism evidence="3 4">
    <name type="scientific">Pseudaquabacterium inlustre</name>
    <dbReference type="NCBI Taxonomy" id="2984192"/>
    <lineage>
        <taxon>Bacteria</taxon>
        <taxon>Pseudomonadati</taxon>
        <taxon>Pseudomonadota</taxon>
        <taxon>Betaproteobacteria</taxon>
        <taxon>Burkholderiales</taxon>
        <taxon>Sphaerotilaceae</taxon>
        <taxon>Pseudaquabacterium</taxon>
    </lineage>
</organism>
<accession>A0ABU9CMG7</accession>
<dbReference type="PANTHER" id="PTHR37023:SF1">
    <property type="entry name" value="ISSOD25 TRANSPOSASE TNPA_ISSOD25"/>
    <property type="match status" value="1"/>
</dbReference>
<keyword evidence="4" id="KW-1185">Reference proteome</keyword>
<evidence type="ECO:0000313" key="3">
    <source>
        <dbReference type="EMBL" id="MEK8053009.1"/>
    </source>
</evidence>
<gene>
    <name evidence="3" type="ORF">AACH10_22340</name>
</gene>
<dbReference type="Proteomes" id="UP001365405">
    <property type="component" value="Unassembled WGS sequence"/>
</dbReference>
<comment type="caution">
    <text evidence="3">The sequence shown here is derived from an EMBL/GenBank/DDBJ whole genome shotgun (WGS) entry which is preliminary data.</text>
</comment>
<sequence>MPTTLAEVLRRFGPAVLAQRHAEGRELAPVQARAWAAITQCRTPALGGQLLRCDGCQAEQWRWHACRNRHCPQCQTRQREAWRRARGAELLNVPYCHLVFTLPHELNPLAAARPRWLYDTLLDTVASTLTTFAADPKWLGGTGAFTLVLHTWAQDLSRHLHVHVLMACGALSSDGQGQPHWQTPRRSPTFLFPVRALSQVWRARFIDTLVQAQSSPRPCVDATGRPMPLPLQALCTKPWVVYAKTPLAGPAAVLDYLSRYTHRTAIGNERLLGIHGDQVRFRTRVNRKHAAADAAARATTATNQPRSRVTQLPGPVFIERLLQHVVPRGFKRIRHYGLLAPAAKRSRLACARALLGMPAVHPEVSEDVAQFMRRVAAVDIQTCAHCGQGRWHAVACQAPEQAMPVHNLTHAPRGPP</sequence>
<dbReference type="Pfam" id="PF14319">
    <property type="entry name" value="Zn_Tnp_IS91"/>
    <property type="match status" value="1"/>
</dbReference>
<dbReference type="Pfam" id="PF04986">
    <property type="entry name" value="Y2_Tnp"/>
    <property type="match status" value="1"/>
</dbReference>
<dbReference type="InterPro" id="IPR007069">
    <property type="entry name" value="Transposase_32"/>
</dbReference>
<protein>
    <submittedName>
        <fullName evidence="3">IS91 family transposase</fullName>
    </submittedName>
</protein>
<evidence type="ECO:0000259" key="1">
    <source>
        <dbReference type="Pfam" id="PF04986"/>
    </source>
</evidence>
<evidence type="ECO:0000313" key="4">
    <source>
        <dbReference type="Proteomes" id="UP001365405"/>
    </source>
</evidence>
<dbReference type="EMBL" id="JBBUTH010000010">
    <property type="protein sequence ID" value="MEK8053009.1"/>
    <property type="molecule type" value="Genomic_DNA"/>
</dbReference>
<dbReference type="InterPro" id="IPR026889">
    <property type="entry name" value="Zn_Tnp"/>
</dbReference>
<proteinExistence type="predicted"/>
<dbReference type="NCBIfam" id="NF033538">
    <property type="entry name" value="transpos_IS91"/>
    <property type="match status" value="1"/>
</dbReference>
<name>A0ABU9CMG7_9BURK</name>